<accession>A0ABV8RK50</accession>
<evidence type="ECO:0000256" key="5">
    <source>
        <dbReference type="ARBA" id="ARBA00022692"/>
    </source>
</evidence>
<dbReference type="InterPro" id="IPR050222">
    <property type="entry name" value="MATE_MdtK"/>
</dbReference>
<evidence type="ECO:0000313" key="12">
    <source>
        <dbReference type="Proteomes" id="UP001595828"/>
    </source>
</evidence>
<dbReference type="Proteomes" id="UP001595828">
    <property type="component" value="Unassembled WGS sequence"/>
</dbReference>
<sequence length="469" mass="49549">MSHAPAFPAPPHGATERAMVRGELRAMIALAAPLAGANLIQMAVYAVDVIFVARLGPEALSASSLSVSLFGLLMWSMTGLVGGAAPLIAAELGARRHAVREVRRTIRMALWLAVIAGLLVMAICAKGEALMLWTGQQPAVAARAGPFLLILSLATIPNLISAILRNYVSALGRAGIATAITALALVVNTLGNYAFVFGHLGAPAWGLEGSAVSSVLTSLAMLAAYLWVIRSDRRFRRYRLFGRWWRTDWPRFADMLRIGLPIAATILAEAGLFSGAAFLMGRLGEAELAGHTVALQFAALAFQVPFGIGQAATIRVGLAYGARDIAAIGRAGNVAIALGIGFMALTALIIWAFPRTIMHLYVDPDAPANAAMVGFAVQFLVVAAAFQLFDGAQAVAGGSLRGLQDTRIPMAIAIFGYWVPGIGTAVYLGFFTPLRGFGIWLGLAVGLVVVACLLLWRWRNRARLGLLPA</sequence>
<feature type="transmembrane region" description="Helical" evidence="10">
    <location>
        <begin position="300"/>
        <end position="322"/>
    </location>
</feature>
<keyword evidence="2" id="KW-0813">Transport</keyword>
<dbReference type="RefSeq" id="WP_379537159.1">
    <property type="nucleotide sequence ID" value="NZ_JBHSDR010000003.1"/>
</dbReference>
<dbReference type="InterPro" id="IPR048279">
    <property type="entry name" value="MdtK-like"/>
</dbReference>
<feature type="transmembrane region" description="Helical" evidence="10">
    <location>
        <begin position="366"/>
        <end position="389"/>
    </location>
</feature>
<evidence type="ECO:0000256" key="6">
    <source>
        <dbReference type="ARBA" id="ARBA00022989"/>
    </source>
</evidence>
<evidence type="ECO:0000256" key="9">
    <source>
        <dbReference type="ARBA" id="ARBA00031636"/>
    </source>
</evidence>
<keyword evidence="7" id="KW-0406">Ion transport</keyword>
<comment type="caution">
    <text evidence="11">The sequence shown here is derived from an EMBL/GenBank/DDBJ whole genome shotgun (WGS) entry which is preliminary data.</text>
</comment>
<feature type="transmembrane region" description="Helical" evidence="10">
    <location>
        <begin position="26"/>
        <end position="47"/>
    </location>
</feature>
<feature type="transmembrane region" description="Helical" evidence="10">
    <location>
        <begin position="145"/>
        <end position="164"/>
    </location>
</feature>
<evidence type="ECO:0000256" key="2">
    <source>
        <dbReference type="ARBA" id="ARBA00022448"/>
    </source>
</evidence>
<reference evidence="12" key="1">
    <citation type="journal article" date="2019" name="Int. J. Syst. Evol. Microbiol.">
        <title>The Global Catalogue of Microorganisms (GCM) 10K type strain sequencing project: providing services to taxonomists for standard genome sequencing and annotation.</title>
        <authorList>
            <consortium name="The Broad Institute Genomics Platform"/>
            <consortium name="The Broad Institute Genome Sequencing Center for Infectious Disease"/>
            <person name="Wu L."/>
            <person name="Ma J."/>
        </authorList>
    </citation>
    <scope>NUCLEOTIDE SEQUENCE [LARGE SCALE GENOMIC DNA]</scope>
    <source>
        <strain evidence="12">CGMCC 1.12989</strain>
    </source>
</reference>
<keyword evidence="4" id="KW-1003">Cell membrane</keyword>
<dbReference type="CDD" id="cd13131">
    <property type="entry name" value="MATE_NorM_like"/>
    <property type="match status" value="1"/>
</dbReference>
<keyword evidence="8 10" id="KW-0472">Membrane</keyword>
<keyword evidence="5 10" id="KW-0812">Transmembrane</keyword>
<feature type="transmembrane region" description="Helical" evidence="10">
    <location>
        <begin position="334"/>
        <end position="354"/>
    </location>
</feature>
<protein>
    <recommendedName>
        <fullName evidence="9">Multidrug-efflux transporter</fullName>
    </recommendedName>
</protein>
<dbReference type="InterPro" id="IPR002528">
    <property type="entry name" value="MATE_fam"/>
</dbReference>
<keyword evidence="12" id="KW-1185">Reference proteome</keyword>
<comment type="subcellular location">
    <subcellularLocation>
        <location evidence="1">Cell inner membrane</location>
        <topology evidence="1">Multi-pass membrane protein</topology>
    </subcellularLocation>
</comment>
<feature type="transmembrane region" description="Helical" evidence="10">
    <location>
        <begin position="410"/>
        <end position="431"/>
    </location>
</feature>
<feature type="transmembrane region" description="Helical" evidence="10">
    <location>
        <begin position="437"/>
        <end position="456"/>
    </location>
</feature>
<evidence type="ECO:0000256" key="7">
    <source>
        <dbReference type="ARBA" id="ARBA00023065"/>
    </source>
</evidence>
<name>A0ABV8RK50_9SPHN</name>
<evidence type="ECO:0000256" key="3">
    <source>
        <dbReference type="ARBA" id="ARBA00022449"/>
    </source>
</evidence>
<dbReference type="PANTHER" id="PTHR43298:SF2">
    <property type="entry name" value="FMN_FAD EXPORTER YEEO-RELATED"/>
    <property type="match status" value="1"/>
</dbReference>
<organism evidence="11 12">
    <name type="scientific">Novosphingobium tardum</name>
    <dbReference type="NCBI Taxonomy" id="1538021"/>
    <lineage>
        <taxon>Bacteria</taxon>
        <taxon>Pseudomonadati</taxon>
        <taxon>Pseudomonadota</taxon>
        <taxon>Alphaproteobacteria</taxon>
        <taxon>Sphingomonadales</taxon>
        <taxon>Sphingomonadaceae</taxon>
        <taxon>Novosphingobium</taxon>
    </lineage>
</organism>
<keyword evidence="3" id="KW-0050">Antiport</keyword>
<dbReference type="Pfam" id="PF01554">
    <property type="entry name" value="MatE"/>
    <property type="match status" value="2"/>
</dbReference>
<evidence type="ECO:0000256" key="10">
    <source>
        <dbReference type="SAM" id="Phobius"/>
    </source>
</evidence>
<dbReference type="EMBL" id="JBHSDR010000003">
    <property type="protein sequence ID" value="MFC4293670.1"/>
    <property type="molecule type" value="Genomic_DNA"/>
</dbReference>
<dbReference type="PIRSF" id="PIRSF006603">
    <property type="entry name" value="DinF"/>
    <property type="match status" value="1"/>
</dbReference>
<evidence type="ECO:0000256" key="4">
    <source>
        <dbReference type="ARBA" id="ARBA00022475"/>
    </source>
</evidence>
<keyword evidence="6 10" id="KW-1133">Transmembrane helix</keyword>
<evidence type="ECO:0000313" key="11">
    <source>
        <dbReference type="EMBL" id="MFC4293670.1"/>
    </source>
</evidence>
<feature type="transmembrane region" description="Helical" evidence="10">
    <location>
        <begin position="67"/>
        <end position="89"/>
    </location>
</feature>
<dbReference type="NCBIfam" id="TIGR00797">
    <property type="entry name" value="matE"/>
    <property type="match status" value="1"/>
</dbReference>
<feature type="transmembrane region" description="Helical" evidence="10">
    <location>
        <begin position="110"/>
        <end position="133"/>
    </location>
</feature>
<evidence type="ECO:0000256" key="1">
    <source>
        <dbReference type="ARBA" id="ARBA00004429"/>
    </source>
</evidence>
<evidence type="ECO:0000256" key="8">
    <source>
        <dbReference type="ARBA" id="ARBA00023136"/>
    </source>
</evidence>
<feature type="transmembrane region" description="Helical" evidence="10">
    <location>
        <begin position="258"/>
        <end position="280"/>
    </location>
</feature>
<gene>
    <name evidence="11" type="ORF">ACFO0A_01215</name>
</gene>
<proteinExistence type="predicted"/>
<dbReference type="PANTHER" id="PTHR43298">
    <property type="entry name" value="MULTIDRUG RESISTANCE PROTEIN NORM-RELATED"/>
    <property type="match status" value="1"/>
</dbReference>
<feature type="transmembrane region" description="Helical" evidence="10">
    <location>
        <begin position="176"/>
        <end position="197"/>
    </location>
</feature>
<feature type="transmembrane region" description="Helical" evidence="10">
    <location>
        <begin position="209"/>
        <end position="229"/>
    </location>
</feature>